<comment type="similarity">
    <text evidence="1 3">Belongs to the class-III pyridoxal-phosphate-dependent aminotransferase family.</text>
</comment>
<gene>
    <name evidence="4" type="ORF">GC722_13635</name>
</gene>
<organism evidence="4 5">
    <name type="scientific">Auraticoccus cholistanensis</name>
    <dbReference type="NCBI Taxonomy" id="2656650"/>
    <lineage>
        <taxon>Bacteria</taxon>
        <taxon>Bacillati</taxon>
        <taxon>Actinomycetota</taxon>
        <taxon>Actinomycetes</taxon>
        <taxon>Propionibacteriales</taxon>
        <taxon>Propionibacteriaceae</taxon>
        <taxon>Auraticoccus</taxon>
    </lineage>
</organism>
<keyword evidence="2 3" id="KW-0663">Pyridoxal phosphate</keyword>
<proteinExistence type="inferred from homology"/>
<evidence type="ECO:0000256" key="3">
    <source>
        <dbReference type="RuleBase" id="RU003560"/>
    </source>
</evidence>
<comment type="caution">
    <text evidence="4">The sequence shown here is derived from an EMBL/GenBank/DDBJ whole genome shotgun (WGS) entry which is preliminary data.</text>
</comment>
<dbReference type="InterPro" id="IPR015421">
    <property type="entry name" value="PyrdxlP-dep_Trfase_major"/>
</dbReference>
<keyword evidence="5" id="KW-1185">Reference proteome</keyword>
<dbReference type="GO" id="GO:0008483">
    <property type="term" value="F:transaminase activity"/>
    <property type="evidence" value="ECO:0007669"/>
    <property type="project" value="UniProtKB-KW"/>
</dbReference>
<dbReference type="EMBL" id="WPCU01000010">
    <property type="protein sequence ID" value="MVA77059.1"/>
    <property type="molecule type" value="Genomic_DNA"/>
</dbReference>
<dbReference type="InterPro" id="IPR015422">
    <property type="entry name" value="PyrdxlP-dep_Trfase_small"/>
</dbReference>
<keyword evidence="4" id="KW-0032">Aminotransferase</keyword>
<reference evidence="4 5" key="1">
    <citation type="submission" date="2019-12" db="EMBL/GenBank/DDBJ databases">
        <title>Auraticoccus cholistani sp. nov., an actinomycete isolated from soil of Cholistan desert.</title>
        <authorList>
            <person name="Cheema M.T."/>
        </authorList>
    </citation>
    <scope>NUCLEOTIDE SEQUENCE [LARGE SCALE GENOMIC DNA]</scope>
    <source>
        <strain evidence="4 5">F435</strain>
    </source>
</reference>
<sequence>MAGHVFARGAGLPTVARARGVEVVDTDGRRYLDASGGALVVGVGHGVAEVVEAAAEQAARVAYVHGTVFTSEVLETYADELAAVLPVDDARTYPVSGGSEAVETALKMARAYHLARGQDRSVVVGRVHSYHGNSLGALDVSGRARLRAPYLPWLGRAVHTSTPQEHRCPFPGHPDGCGARHAELLEQTILRAGPDRVAAFVAEPVAGAGLAACVPPPDYWPAVVEVCRRHGVLVVADEVMTGFGRTGSWFGCEAEGVRPDLLTAGKVAGSGYWPLGLAVASGQVHDTIGTGLVHGFTSSHHAVGAATGLAVLRHLREHDLVTASRERGAQLLTLLRERLAEHPWVGDVRGRGLMVGVELVADRSTLEPFDPGLRLTERLVAGARELGLLVYPAAGCADGTRGDAVLLGPPLVITAAEVAEVVDRLGRALDRLLVTSGAAGRR</sequence>
<dbReference type="Gene3D" id="3.90.1150.10">
    <property type="entry name" value="Aspartate Aminotransferase, domain 1"/>
    <property type="match status" value="1"/>
</dbReference>
<evidence type="ECO:0000256" key="2">
    <source>
        <dbReference type="ARBA" id="ARBA00022898"/>
    </source>
</evidence>
<dbReference type="PANTHER" id="PTHR43094">
    <property type="entry name" value="AMINOTRANSFERASE"/>
    <property type="match status" value="1"/>
</dbReference>
<dbReference type="CDD" id="cd00610">
    <property type="entry name" value="OAT_like"/>
    <property type="match status" value="1"/>
</dbReference>
<dbReference type="InterPro" id="IPR015424">
    <property type="entry name" value="PyrdxlP-dep_Trfase"/>
</dbReference>
<evidence type="ECO:0000256" key="1">
    <source>
        <dbReference type="ARBA" id="ARBA00008954"/>
    </source>
</evidence>
<dbReference type="Pfam" id="PF00202">
    <property type="entry name" value="Aminotran_3"/>
    <property type="match status" value="1"/>
</dbReference>
<dbReference type="InterPro" id="IPR005814">
    <property type="entry name" value="Aminotrans_3"/>
</dbReference>
<evidence type="ECO:0000313" key="4">
    <source>
        <dbReference type="EMBL" id="MVA77059.1"/>
    </source>
</evidence>
<accession>A0A6A9V1A3</accession>
<dbReference type="Gene3D" id="3.40.640.10">
    <property type="entry name" value="Type I PLP-dependent aspartate aminotransferase-like (Major domain)"/>
    <property type="match status" value="1"/>
</dbReference>
<dbReference type="PIRSF" id="PIRSF000521">
    <property type="entry name" value="Transaminase_4ab_Lys_Orn"/>
    <property type="match status" value="1"/>
</dbReference>
<dbReference type="PROSITE" id="PS00600">
    <property type="entry name" value="AA_TRANSFER_CLASS_3"/>
    <property type="match status" value="1"/>
</dbReference>
<evidence type="ECO:0000313" key="5">
    <source>
        <dbReference type="Proteomes" id="UP000435304"/>
    </source>
</evidence>
<dbReference type="Proteomes" id="UP000435304">
    <property type="component" value="Unassembled WGS sequence"/>
</dbReference>
<dbReference type="PANTHER" id="PTHR43094:SF1">
    <property type="entry name" value="AMINOTRANSFERASE CLASS-III"/>
    <property type="match status" value="1"/>
</dbReference>
<keyword evidence="4" id="KW-0808">Transferase</keyword>
<dbReference type="AlphaFoldDB" id="A0A6A9V1A3"/>
<dbReference type="GO" id="GO:0030170">
    <property type="term" value="F:pyridoxal phosphate binding"/>
    <property type="evidence" value="ECO:0007669"/>
    <property type="project" value="InterPro"/>
</dbReference>
<name>A0A6A9V1A3_9ACTN</name>
<dbReference type="RefSeq" id="WP_197430165.1">
    <property type="nucleotide sequence ID" value="NZ_WPCU01000010.1"/>
</dbReference>
<protein>
    <submittedName>
        <fullName evidence="4">Aminotransferase class III-fold pyridoxal phosphate-dependent enzyme</fullName>
    </submittedName>
</protein>
<dbReference type="SUPFAM" id="SSF53383">
    <property type="entry name" value="PLP-dependent transferases"/>
    <property type="match status" value="1"/>
</dbReference>
<dbReference type="InterPro" id="IPR049704">
    <property type="entry name" value="Aminotrans_3_PPA_site"/>
</dbReference>